<evidence type="ECO:0000256" key="5">
    <source>
        <dbReference type="ARBA" id="ARBA00022692"/>
    </source>
</evidence>
<comment type="similarity">
    <text evidence="11 12">Belongs to the TonB-dependent receptor family.</text>
</comment>
<dbReference type="InterPro" id="IPR036942">
    <property type="entry name" value="Beta-barrel_TonB_sf"/>
</dbReference>
<proteinExistence type="inferred from homology"/>
<dbReference type="Pfam" id="PF00593">
    <property type="entry name" value="TonB_dep_Rec_b-barrel"/>
    <property type="match status" value="1"/>
</dbReference>
<dbReference type="RefSeq" id="WP_105531613.1">
    <property type="nucleotide sequence ID" value="NZ_PUGF01000008.1"/>
</dbReference>
<evidence type="ECO:0000256" key="7">
    <source>
        <dbReference type="ARBA" id="ARBA00023065"/>
    </source>
</evidence>
<keyword evidence="3 11" id="KW-1134">Transmembrane beta strand</keyword>
<keyword evidence="18" id="KW-1185">Reference proteome</keyword>
<organism evidence="17 18">
    <name type="scientific">Solimicrobium silvestre</name>
    <dbReference type="NCBI Taxonomy" id="2099400"/>
    <lineage>
        <taxon>Bacteria</taxon>
        <taxon>Pseudomonadati</taxon>
        <taxon>Pseudomonadota</taxon>
        <taxon>Betaproteobacteria</taxon>
        <taxon>Burkholderiales</taxon>
        <taxon>Oxalobacteraceae</taxon>
        <taxon>Solimicrobium</taxon>
    </lineage>
</organism>
<evidence type="ECO:0000256" key="2">
    <source>
        <dbReference type="ARBA" id="ARBA00022448"/>
    </source>
</evidence>
<comment type="subcellular location">
    <subcellularLocation>
        <location evidence="1 11">Cell outer membrane</location>
        <topology evidence="1 11">Multi-pass membrane protein</topology>
    </subcellularLocation>
</comment>
<gene>
    <name evidence="17" type="ORF">S2091_1950</name>
</gene>
<evidence type="ECO:0000313" key="18">
    <source>
        <dbReference type="Proteomes" id="UP000237839"/>
    </source>
</evidence>
<evidence type="ECO:0000256" key="13">
    <source>
        <dbReference type="SAM" id="MobiDB-lite"/>
    </source>
</evidence>
<dbReference type="EMBL" id="PUGF01000008">
    <property type="protein sequence ID" value="PRC93212.1"/>
    <property type="molecule type" value="Genomic_DNA"/>
</dbReference>
<keyword evidence="2 11" id="KW-0813">Transport</keyword>
<dbReference type="Gene3D" id="2.40.170.20">
    <property type="entry name" value="TonB-dependent receptor, beta-barrel domain"/>
    <property type="match status" value="1"/>
</dbReference>
<dbReference type="PANTHER" id="PTHR32552:SF81">
    <property type="entry name" value="TONB-DEPENDENT OUTER MEMBRANE RECEPTOR"/>
    <property type="match status" value="1"/>
</dbReference>
<evidence type="ECO:0000256" key="4">
    <source>
        <dbReference type="ARBA" id="ARBA00022496"/>
    </source>
</evidence>
<keyword evidence="5 11" id="KW-0812">Transmembrane</keyword>
<evidence type="ECO:0000256" key="10">
    <source>
        <dbReference type="ARBA" id="ARBA00023237"/>
    </source>
</evidence>
<reference evidence="17 18" key="1">
    <citation type="submission" date="2018-02" db="EMBL/GenBank/DDBJ databases">
        <title>Solimicrobium silvestre gen. nov., sp. nov., isolated from alpine forest soil.</title>
        <authorList>
            <person name="Margesin R."/>
            <person name="Albuquerque L."/>
            <person name="Zhang D.-C."/>
            <person name="Froufe H.J.C."/>
            <person name="Severino R."/>
            <person name="Roxo I."/>
            <person name="Egas C."/>
            <person name="Da Costa M.S."/>
        </authorList>
    </citation>
    <scope>NUCLEOTIDE SEQUENCE [LARGE SCALE GENOMIC DNA]</scope>
    <source>
        <strain evidence="17 18">S20-91</strain>
    </source>
</reference>
<evidence type="ECO:0000259" key="16">
    <source>
        <dbReference type="Pfam" id="PF07715"/>
    </source>
</evidence>
<evidence type="ECO:0000256" key="14">
    <source>
        <dbReference type="SAM" id="SignalP"/>
    </source>
</evidence>
<dbReference type="PROSITE" id="PS52016">
    <property type="entry name" value="TONB_DEPENDENT_REC_3"/>
    <property type="match status" value="1"/>
</dbReference>
<accession>A0A2S9GZP9</accession>
<feature type="domain" description="TonB-dependent receptor-like beta-barrel" evidence="15">
    <location>
        <begin position="378"/>
        <end position="811"/>
    </location>
</feature>
<evidence type="ECO:0000313" key="17">
    <source>
        <dbReference type="EMBL" id="PRC93212.1"/>
    </source>
</evidence>
<feature type="signal peptide" evidence="14">
    <location>
        <begin position="1"/>
        <end position="25"/>
    </location>
</feature>
<keyword evidence="10 11" id="KW-0998">Cell outer membrane</keyword>
<dbReference type="InterPro" id="IPR039426">
    <property type="entry name" value="TonB-dep_rcpt-like"/>
</dbReference>
<evidence type="ECO:0000256" key="12">
    <source>
        <dbReference type="RuleBase" id="RU003357"/>
    </source>
</evidence>
<dbReference type="GO" id="GO:0009279">
    <property type="term" value="C:cell outer membrane"/>
    <property type="evidence" value="ECO:0007669"/>
    <property type="project" value="UniProtKB-SubCell"/>
</dbReference>
<protein>
    <submittedName>
        <fullName evidence="17">TonB-dependent Receptor Plug Domain</fullName>
    </submittedName>
</protein>
<evidence type="ECO:0000256" key="9">
    <source>
        <dbReference type="ARBA" id="ARBA00023136"/>
    </source>
</evidence>
<dbReference type="InterPro" id="IPR012910">
    <property type="entry name" value="Plug_dom"/>
</dbReference>
<sequence length="847" mass="89997">MKLRTKRLSIVIAVASAFMATAATAQEVAATAPLANPAPTTDAQPAVPVAEAASVDQTPAPEVKQSAAAASAAAKSGGIQTVVVTAQKRKEDASKVPLSISVLGGDELTSQHIGDYADITRAIPNISFSGGGGGGDAGDGPGLSNIEIRGISSSAGAATVGIYMDDVSMTVANLYSMGSAEPKFFDLDHVEILRGPQGTLYGSSSMGGTIKFITNQPNLKEQTTDVYTEFSSFKGGKDSYTGNVVFNQPLTPGELALRVGIQGGHQGGYIDQVNANGNVIDSGINWQDDSVLHLAMKWAPTKNLTITPSVFYQKVKTGDTDVSYTQVLESGQQNGIILPPYQTSKIMHEPGSDELLVPSLTISYGTDLGDLTAVTSYFKRTFSRIQDGSETNSVQLGTSGSYIDNVNYPAFGAAVAALPSAVTLNNQVAQFSQEIRFASKQYEPGGSPITWLVGAYAANEHTSIIENDYVYGLNKTFSNFGLSPTDPTVFVPGTYLPGFPSDNTFAGGYKFHDTQQSIFGEMSYYFVPTVHATVGLRYLHAQEVFSSFQSLFYNGGNTTNDSTQSGNKSTPKLSVIWEVSPTSSVFASAAEGFRVGGNNDAVPATLCGLPGPNPLSFNSDSLWSYEVGNKSRFLDNKVTFNSSLFYVKWKNMQQEIELPCSFDYNVNVGSATSYGAEVELKVKPISSLLIDLAGGYTHATLDNSDGAETGVAGAVAGANIPGVPRYNIALTTTYNYDITDNYFGFLRGAARWTGASNGGFSELPNSNGTITPPNLFAGVPNPDFNRPAYHTIDASTGVSWGAWEATLFVKNMFNNNMIIQRPIVQATLGEVYRMEPRTIGMSLSAKF</sequence>
<dbReference type="SUPFAM" id="SSF56935">
    <property type="entry name" value="Porins"/>
    <property type="match status" value="1"/>
</dbReference>
<keyword evidence="9 11" id="KW-0472">Membrane</keyword>
<name>A0A2S9GZP9_9BURK</name>
<dbReference type="InterPro" id="IPR000531">
    <property type="entry name" value="Beta-barrel_TonB"/>
</dbReference>
<keyword evidence="8 12" id="KW-0798">TonB box</keyword>
<keyword evidence="6" id="KW-0408">Iron</keyword>
<dbReference type="Pfam" id="PF07715">
    <property type="entry name" value="Plug"/>
    <property type="match status" value="1"/>
</dbReference>
<dbReference type="PANTHER" id="PTHR32552">
    <property type="entry name" value="FERRICHROME IRON RECEPTOR-RELATED"/>
    <property type="match status" value="1"/>
</dbReference>
<dbReference type="GO" id="GO:0006826">
    <property type="term" value="P:iron ion transport"/>
    <property type="evidence" value="ECO:0007669"/>
    <property type="project" value="UniProtKB-KW"/>
</dbReference>
<dbReference type="OrthoDB" id="8538693at2"/>
<comment type="caution">
    <text evidence="17">The sequence shown here is derived from an EMBL/GenBank/DDBJ whole genome shotgun (WGS) entry which is preliminary data.</text>
</comment>
<feature type="region of interest" description="Disordered" evidence="13">
    <location>
        <begin position="36"/>
        <end position="62"/>
    </location>
</feature>
<evidence type="ECO:0000259" key="15">
    <source>
        <dbReference type="Pfam" id="PF00593"/>
    </source>
</evidence>
<keyword evidence="17" id="KW-0675">Receptor</keyword>
<evidence type="ECO:0000256" key="11">
    <source>
        <dbReference type="PROSITE-ProRule" id="PRU01360"/>
    </source>
</evidence>
<evidence type="ECO:0000256" key="8">
    <source>
        <dbReference type="ARBA" id="ARBA00023077"/>
    </source>
</evidence>
<keyword evidence="7" id="KW-0406">Ion transport</keyword>
<dbReference type="AlphaFoldDB" id="A0A2S9GZP9"/>
<keyword evidence="14" id="KW-0732">Signal</keyword>
<evidence type="ECO:0000256" key="1">
    <source>
        <dbReference type="ARBA" id="ARBA00004571"/>
    </source>
</evidence>
<feature type="domain" description="TonB-dependent receptor plug" evidence="16">
    <location>
        <begin position="93"/>
        <end position="209"/>
    </location>
</feature>
<evidence type="ECO:0000256" key="3">
    <source>
        <dbReference type="ARBA" id="ARBA00022452"/>
    </source>
</evidence>
<feature type="chain" id="PRO_5015448367" evidence="14">
    <location>
        <begin position="26"/>
        <end position="847"/>
    </location>
</feature>
<dbReference type="Proteomes" id="UP000237839">
    <property type="component" value="Unassembled WGS sequence"/>
</dbReference>
<evidence type="ECO:0000256" key="6">
    <source>
        <dbReference type="ARBA" id="ARBA00023004"/>
    </source>
</evidence>
<keyword evidence="4" id="KW-0410">Iron transport</keyword>